<evidence type="ECO:0000313" key="15">
    <source>
        <dbReference type="Proteomes" id="UP000719942"/>
    </source>
</evidence>
<feature type="transmembrane region" description="Helical" evidence="13">
    <location>
        <begin position="12"/>
        <end position="32"/>
    </location>
</feature>
<keyword evidence="4 13" id="KW-0812">Transmembrane</keyword>
<gene>
    <name evidence="14" type="ORF">J5W02_06690</name>
</gene>
<proteinExistence type="inferred from homology"/>
<keyword evidence="8" id="KW-0012">Acyltransferase</keyword>
<evidence type="ECO:0000256" key="9">
    <source>
        <dbReference type="ARBA" id="ARBA00023588"/>
    </source>
</evidence>
<comment type="caution">
    <text evidence="14">The sequence shown here is derived from an EMBL/GenBank/DDBJ whole genome shotgun (WGS) entry which is preliminary data.</text>
</comment>
<sequence>MLKNLSFLNMFLWNLFIVGLWHLTVFLACVKLPHSISQKERYAPKEWEHGGRWYRDKLKIQLWKDRVPQHIGKDGFSKEHLTDISIDYVDEFIFETCRGEWMHLKNCICIVVTMLINPLLVGLVFSFLIMLGNLPFAIIQRYNRFRLQVLRKKLLRDLRTNGMGQTVTA</sequence>
<name>A0ABS7DMG6_9FIRM</name>
<evidence type="ECO:0000256" key="12">
    <source>
        <dbReference type="ARBA" id="ARBA00025324"/>
    </source>
</evidence>
<protein>
    <recommendedName>
        <fullName evidence="11">Glycosyl-4,4'-diaponeurosporenoate acyltransferase</fullName>
    </recommendedName>
</protein>
<dbReference type="EMBL" id="JAGFNZ010000002">
    <property type="protein sequence ID" value="MBW7572497.1"/>
    <property type="molecule type" value="Genomic_DNA"/>
</dbReference>
<comment type="similarity">
    <text evidence="10">Belongs to the acyltransferase CrtO family.</text>
</comment>
<comment type="subcellular location">
    <subcellularLocation>
        <location evidence="1">Cell membrane</location>
        <topology evidence="1">Single-pass membrane protein</topology>
    </subcellularLocation>
</comment>
<evidence type="ECO:0000256" key="3">
    <source>
        <dbReference type="ARBA" id="ARBA00022679"/>
    </source>
</evidence>
<evidence type="ECO:0000256" key="7">
    <source>
        <dbReference type="ARBA" id="ARBA00023136"/>
    </source>
</evidence>
<keyword evidence="15" id="KW-1185">Reference proteome</keyword>
<keyword evidence="3" id="KW-0808">Transferase</keyword>
<evidence type="ECO:0000256" key="1">
    <source>
        <dbReference type="ARBA" id="ARBA00004162"/>
    </source>
</evidence>
<evidence type="ECO:0000256" key="11">
    <source>
        <dbReference type="ARBA" id="ARBA00023667"/>
    </source>
</evidence>
<organism evidence="14 15">
    <name type="scientific">Caproiciproducens faecalis</name>
    <dbReference type="NCBI Taxonomy" id="2820301"/>
    <lineage>
        <taxon>Bacteria</taxon>
        <taxon>Bacillati</taxon>
        <taxon>Bacillota</taxon>
        <taxon>Clostridia</taxon>
        <taxon>Eubacteriales</taxon>
        <taxon>Acutalibacteraceae</taxon>
        <taxon>Caproiciproducens</taxon>
    </lineage>
</organism>
<dbReference type="Pfam" id="PF18927">
    <property type="entry name" value="CrtO"/>
    <property type="match status" value="1"/>
</dbReference>
<dbReference type="PROSITE" id="PS51257">
    <property type="entry name" value="PROKAR_LIPOPROTEIN"/>
    <property type="match status" value="1"/>
</dbReference>
<evidence type="ECO:0000256" key="2">
    <source>
        <dbReference type="ARBA" id="ARBA00022475"/>
    </source>
</evidence>
<comment type="function">
    <text evidence="12">Catalyzes the acylation of glycosyl-4,4'-diaponeurosporenoate, i.e. the esterification of glucose at the C6'' position with the carboxyl group of the C(15) fatty acid 12-methyltetradecanoic acid, to yield staphyloxanthin. This is the last step in the biosynthesis of this orange pigment, present in most staphylococci strains.</text>
</comment>
<evidence type="ECO:0000256" key="6">
    <source>
        <dbReference type="ARBA" id="ARBA00022989"/>
    </source>
</evidence>
<evidence type="ECO:0000256" key="8">
    <source>
        <dbReference type="ARBA" id="ARBA00023315"/>
    </source>
</evidence>
<keyword evidence="2" id="KW-1003">Cell membrane</keyword>
<evidence type="ECO:0000256" key="13">
    <source>
        <dbReference type="SAM" id="Phobius"/>
    </source>
</evidence>
<evidence type="ECO:0000256" key="5">
    <source>
        <dbReference type="ARBA" id="ARBA00022729"/>
    </source>
</evidence>
<dbReference type="InterPro" id="IPR044021">
    <property type="entry name" value="CrtO"/>
</dbReference>
<evidence type="ECO:0000256" key="10">
    <source>
        <dbReference type="ARBA" id="ARBA00023603"/>
    </source>
</evidence>
<reference evidence="14 15" key="1">
    <citation type="submission" date="2021-03" db="EMBL/GenBank/DDBJ databases">
        <title>Caproiciproducens sp. nov. isolated from feces of cow.</title>
        <authorList>
            <person name="Choi J.-Y."/>
        </authorList>
    </citation>
    <scope>NUCLEOTIDE SEQUENCE [LARGE SCALE GENOMIC DNA]</scope>
    <source>
        <strain evidence="14 15">AGMB10547</strain>
    </source>
</reference>
<keyword evidence="6 13" id="KW-1133">Transmembrane helix</keyword>
<keyword evidence="5" id="KW-0732">Signal</keyword>
<evidence type="ECO:0000313" key="14">
    <source>
        <dbReference type="EMBL" id="MBW7572497.1"/>
    </source>
</evidence>
<feature type="transmembrane region" description="Helical" evidence="13">
    <location>
        <begin position="108"/>
        <end position="131"/>
    </location>
</feature>
<dbReference type="RefSeq" id="WP_219964900.1">
    <property type="nucleotide sequence ID" value="NZ_JAGFNZ010000002.1"/>
</dbReference>
<evidence type="ECO:0000256" key="4">
    <source>
        <dbReference type="ARBA" id="ARBA00022692"/>
    </source>
</evidence>
<comment type="pathway">
    <text evidence="9">Carotenoid biosynthesis; staphyloxanthin biosynthesis; staphyloxanthin from farnesyl diphosphate: step 5/5.</text>
</comment>
<dbReference type="Proteomes" id="UP000719942">
    <property type="component" value="Unassembled WGS sequence"/>
</dbReference>
<keyword evidence="7 13" id="KW-0472">Membrane</keyword>
<accession>A0ABS7DMG6</accession>